<reference evidence="2 3" key="1">
    <citation type="journal article" date="2009" name="Nat. Genet.">
        <title>The genome of the cucumber, Cucumis sativus L.</title>
        <authorList>
            <person name="Huang S."/>
            <person name="Li R."/>
            <person name="Zhang Z."/>
            <person name="Li L."/>
            <person name="Gu X."/>
            <person name="Fan W."/>
            <person name="Lucas W.J."/>
            <person name="Wang X."/>
            <person name="Xie B."/>
            <person name="Ni P."/>
            <person name="Ren Y."/>
            <person name="Zhu H."/>
            <person name="Li J."/>
            <person name="Lin K."/>
            <person name="Jin W."/>
            <person name="Fei Z."/>
            <person name="Li G."/>
            <person name="Staub J."/>
            <person name="Kilian A."/>
            <person name="van der Vossen E.A."/>
            <person name="Wu Y."/>
            <person name="Guo J."/>
            <person name="He J."/>
            <person name="Jia Z."/>
            <person name="Ren Y."/>
            <person name="Tian G."/>
            <person name="Lu Y."/>
            <person name="Ruan J."/>
            <person name="Qian W."/>
            <person name="Wang M."/>
            <person name="Huang Q."/>
            <person name="Li B."/>
            <person name="Xuan Z."/>
            <person name="Cao J."/>
            <person name="Asan"/>
            <person name="Wu Z."/>
            <person name="Zhang J."/>
            <person name="Cai Q."/>
            <person name="Bai Y."/>
            <person name="Zhao B."/>
            <person name="Han Y."/>
            <person name="Li Y."/>
            <person name="Li X."/>
            <person name="Wang S."/>
            <person name="Shi Q."/>
            <person name="Liu S."/>
            <person name="Cho W.K."/>
            <person name="Kim J.Y."/>
            <person name="Xu Y."/>
            <person name="Heller-Uszynska K."/>
            <person name="Miao H."/>
            <person name="Cheng Z."/>
            <person name="Zhang S."/>
            <person name="Wu J."/>
            <person name="Yang Y."/>
            <person name="Kang H."/>
            <person name="Li M."/>
            <person name="Liang H."/>
            <person name="Ren X."/>
            <person name="Shi Z."/>
            <person name="Wen M."/>
            <person name="Jian M."/>
            <person name="Yang H."/>
            <person name="Zhang G."/>
            <person name="Yang Z."/>
            <person name="Chen R."/>
            <person name="Liu S."/>
            <person name="Li J."/>
            <person name="Ma L."/>
            <person name="Liu H."/>
            <person name="Zhou Y."/>
            <person name="Zhao J."/>
            <person name="Fang X."/>
            <person name="Li G."/>
            <person name="Fang L."/>
            <person name="Li Y."/>
            <person name="Liu D."/>
            <person name="Zheng H."/>
            <person name="Zhang Y."/>
            <person name="Qin N."/>
            <person name="Li Z."/>
            <person name="Yang G."/>
            <person name="Yang S."/>
            <person name="Bolund L."/>
            <person name="Kristiansen K."/>
            <person name="Zheng H."/>
            <person name="Li S."/>
            <person name="Zhang X."/>
            <person name="Yang H."/>
            <person name="Wang J."/>
            <person name="Sun R."/>
            <person name="Zhang B."/>
            <person name="Jiang S."/>
            <person name="Wang J."/>
            <person name="Du Y."/>
            <person name="Li S."/>
        </authorList>
    </citation>
    <scope>NUCLEOTIDE SEQUENCE [LARGE SCALE GENOMIC DNA]</scope>
    <source>
        <strain evidence="3">cv. 9930</strain>
    </source>
</reference>
<dbReference type="AlphaFoldDB" id="A0A0A0LRG6"/>
<evidence type="ECO:0000313" key="2">
    <source>
        <dbReference type="EMBL" id="KGN62586.1"/>
    </source>
</evidence>
<organism evidence="2 3">
    <name type="scientific">Cucumis sativus</name>
    <name type="common">Cucumber</name>
    <dbReference type="NCBI Taxonomy" id="3659"/>
    <lineage>
        <taxon>Eukaryota</taxon>
        <taxon>Viridiplantae</taxon>
        <taxon>Streptophyta</taxon>
        <taxon>Embryophyta</taxon>
        <taxon>Tracheophyta</taxon>
        <taxon>Spermatophyta</taxon>
        <taxon>Magnoliopsida</taxon>
        <taxon>eudicotyledons</taxon>
        <taxon>Gunneridae</taxon>
        <taxon>Pentapetalae</taxon>
        <taxon>rosids</taxon>
        <taxon>fabids</taxon>
        <taxon>Cucurbitales</taxon>
        <taxon>Cucurbitaceae</taxon>
        <taxon>Benincaseae</taxon>
        <taxon>Cucumis</taxon>
    </lineage>
</organism>
<evidence type="ECO:0000256" key="1">
    <source>
        <dbReference type="SAM" id="MobiDB-lite"/>
    </source>
</evidence>
<protein>
    <submittedName>
        <fullName evidence="2">Uncharacterized protein</fullName>
    </submittedName>
</protein>
<keyword evidence="3" id="KW-1185">Reference proteome</keyword>
<reference evidence="2 3" key="3">
    <citation type="journal article" date="2010" name="BMC Genomics">
        <title>Transcriptome sequencing and comparative analysis of cucumber flowers with different sex types.</title>
        <authorList>
            <person name="Guo S."/>
            <person name="Zheng Y."/>
            <person name="Joung J.G."/>
            <person name="Liu S."/>
            <person name="Zhang Z."/>
            <person name="Crasta O.R."/>
            <person name="Sobral B.W."/>
            <person name="Xu Y."/>
            <person name="Huang S."/>
            <person name="Fei Z."/>
        </authorList>
    </citation>
    <scope>NUCLEOTIDE SEQUENCE [LARGE SCALE GENOMIC DNA]</scope>
    <source>
        <strain evidence="3">cv. 9930</strain>
    </source>
</reference>
<accession>A0A0A0LRG6</accession>
<feature type="compositionally biased region" description="Basic and acidic residues" evidence="1">
    <location>
        <begin position="1"/>
        <end position="10"/>
    </location>
</feature>
<feature type="region of interest" description="Disordered" evidence="1">
    <location>
        <begin position="1"/>
        <end position="77"/>
    </location>
</feature>
<proteinExistence type="predicted"/>
<feature type="compositionally biased region" description="Polar residues" evidence="1">
    <location>
        <begin position="68"/>
        <end position="77"/>
    </location>
</feature>
<reference evidence="2 3" key="2">
    <citation type="journal article" date="2009" name="PLoS ONE">
        <title>An integrated genetic and cytogenetic map of the cucumber genome.</title>
        <authorList>
            <person name="Ren Y."/>
            <person name="Zhang Z."/>
            <person name="Liu J."/>
            <person name="Staub J.E."/>
            <person name="Han Y."/>
            <person name="Cheng Z."/>
            <person name="Li X."/>
            <person name="Lu J."/>
            <person name="Miao H."/>
            <person name="Kang H."/>
            <person name="Xie B."/>
            <person name="Gu X."/>
            <person name="Wang X."/>
            <person name="Du Y."/>
            <person name="Jin W."/>
            <person name="Huang S."/>
        </authorList>
    </citation>
    <scope>NUCLEOTIDE SEQUENCE [LARGE SCALE GENOMIC DNA]</scope>
    <source>
        <strain evidence="3">cv. 9930</strain>
    </source>
</reference>
<feature type="compositionally biased region" description="Basic residues" evidence="1">
    <location>
        <begin position="24"/>
        <end position="33"/>
    </location>
</feature>
<feature type="compositionally biased region" description="Basic residues" evidence="1">
    <location>
        <begin position="42"/>
        <end position="61"/>
    </location>
</feature>
<reference evidence="2 3" key="4">
    <citation type="journal article" date="2011" name="BMC Genomics">
        <title>RNA-Seq improves annotation of protein-coding genes in the cucumber genome.</title>
        <authorList>
            <person name="Li Z."/>
            <person name="Zhang Z."/>
            <person name="Yan P."/>
            <person name="Huang S."/>
            <person name="Fei Z."/>
            <person name="Lin K."/>
        </authorList>
    </citation>
    <scope>NUCLEOTIDE SEQUENCE [LARGE SCALE GENOMIC DNA]</scope>
    <source>
        <strain evidence="3">cv. 9930</strain>
    </source>
</reference>
<dbReference type="Proteomes" id="UP000029981">
    <property type="component" value="Chromosome 2"/>
</dbReference>
<name>A0A0A0LRG6_CUCSA</name>
<gene>
    <name evidence="2" type="ORF">Csa_2G361515</name>
</gene>
<sequence>MQISKSRDGLTSDEILWIGSGKVEKRRRSRAIKGRKEAGHSSGRKRREGRSRASSTKKKIRERVEFRANSSGGKSRE</sequence>
<dbReference type="EMBL" id="CM002923">
    <property type="protein sequence ID" value="KGN62586.1"/>
    <property type="molecule type" value="Genomic_DNA"/>
</dbReference>
<dbReference type="Gramene" id="KGN62586">
    <property type="protein sequence ID" value="KGN62586"/>
    <property type="gene ID" value="Csa_2G361515"/>
</dbReference>
<evidence type="ECO:0000313" key="3">
    <source>
        <dbReference type="Proteomes" id="UP000029981"/>
    </source>
</evidence>